<evidence type="ECO:0000256" key="2">
    <source>
        <dbReference type="ARBA" id="ARBA00023010"/>
    </source>
</evidence>
<feature type="region of interest" description="Disordered" evidence="9">
    <location>
        <begin position="1"/>
        <end position="40"/>
    </location>
</feature>
<evidence type="ECO:0000313" key="12">
    <source>
        <dbReference type="Proteomes" id="UP001334248"/>
    </source>
</evidence>
<dbReference type="PANTHER" id="PTHR23058">
    <property type="entry name" value="PEROXISOMAL MEMBRANE PROTEIN PEX14"/>
    <property type="match status" value="1"/>
</dbReference>
<dbReference type="GeneID" id="89996951"/>
<gene>
    <name evidence="11" type="ORF">PMZ80_003502</name>
</gene>
<dbReference type="RefSeq" id="XP_064732311.1">
    <property type="nucleotide sequence ID" value="XM_064871931.1"/>
</dbReference>
<evidence type="ECO:0000256" key="6">
    <source>
        <dbReference type="ARBA" id="ARBA00046271"/>
    </source>
</evidence>
<protein>
    <recommendedName>
        <fullName evidence="4 7">Peroxisomal membrane protein PEX14</fullName>
    </recommendedName>
    <alternativeName>
        <fullName evidence="5 7">Peroxin-14</fullName>
    </alternativeName>
</protein>
<dbReference type="Pfam" id="PF04695">
    <property type="entry name" value="Pex14_N"/>
    <property type="match status" value="1"/>
</dbReference>
<feature type="compositionally biased region" description="Polar residues" evidence="9">
    <location>
        <begin position="258"/>
        <end position="272"/>
    </location>
</feature>
<feature type="domain" description="Peroxisome membrane anchor protein Pex14p N-terminal" evidence="10">
    <location>
        <begin position="39"/>
        <end position="83"/>
    </location>
</feature>
<evidence type="ECO:0000256" key="8">
    <source>
        <dbReference type="SAM" id="Coils"/>
    </source>
</evidence>
<dbReference type="InterPro" id="IPR025655">
    <property type="entry name" value="PEX14"/>
</dbReference>
<comment type="caution">
    <text evidence="11">The sequence shown here is derived from an EMBL/GenBank/DDBJ whole genome shotgun (WGS) entry which is preliminary data.</text>
</comment>
<reference evidence="11 12" key="1">
    <citation type="journal article" date="2023" name="Res Sq">
        <title>Genomic and morphological characterization of Knufia obscura isolated from the Mars 2020 spacecraft assembly facility.</title>
        <authorList>
            <person name="Chander A.M."/>
            <person name="Teixeira M.M."/>
            <person name="Singh N.K."/>
            <person name="Williams M.P."/>
            <person name="Parker C.W."/>
            <person name="Leo P."/>
            <person name="Stajich J.E."/>
            <person name="Torok T."/>
            <person name="Tighe S."/>
            <person name="Mason C.E."/>
            <person name="Venkateswaran K."/>
        </authorList>
    </citation>
    <scope>NUCLEOTIDE SEQUENCE [LARGE SCALE GENOMIC DNA]</scope>
    <source>
        <strain evidence="11 12">CCFEE 5817</strain>
    </source>
</reference>
<keyword evidence="7" id="KW-0813">Transport</keyword>
<feature type="compositionally biased region" description="Basic and acidic residues" evidence="9">
    <location>
        <begin position="93"/>
        <end position="114"/>
    </location>
</feature>
<dbReference type="Proteomes" id="UP001334248">
    <property type="component" value="Unassembled WGS sequence"/>
</dbReference>
<keyword evidence="2" id="KW-0811">Translocation</keyword>
<comment type="function">
    <text evidence="7">Component of the PEX13-PEX14 docking complex, a translocon channel that specifically mediates the import of peroxisomal cargo proteins bound to PEX5 receptor. The PEX13-PEX14 docking complex forms a large import pore which can be opened to a diameter of about 9 nm. Mechanistically, PEX5 receptor along with cargo proteins associates with the PEX14 subunit of the PEX13-PEX14 docking complex in the cytosol, leading to the insertion of the receptor into the organelle membrane with the concomitant translocation of the cargo into the peroxisome matrix.</text>
</comment>
<comment type="subcellular location">
    <subcellularLocation>
        <location evidence="6 7">Peroxisome membrane</location>
    </subcellularLocation>
</comment>
<evidence type="ECO:0000256" key="9">
    <source>
        <dbReference type="SAM" id="MobiDB-lite"/>
    </source>
</evidence>
<evidence type="ECO:0000259" key="10">
    <source>
        <dbReference type="Pfam" id="PF04695"/>
    </source>
</evidence>
<dbReference type="PANTHER" id="PTHR23058:SF5">
    <property type="entry name" value="PEROXISOMAL MEMBRANE PROTEIN PEX14"/>
    <property type="match status" value="1"/>
</dbReference>
<feature type="region of interest" description="Disordered" evidence="9">
    <location>
        <begin position="93"/>
        <end position="140"/>
    </location>
</feature>
<organism evidence="11 12">
    <name type="scientific">Knufia obscura</name>
    <dbReference type="NCBI Taxonomy" id="1635080"/>
    <lineage>
        <taxon>Eukaryota</taxon>
        <taxon>Fungi</taxon>
        <taxon>Dikarya</taxon>
        <taxon>Ascomycota</taxon>
        <taxon>Pezizomycotina</taxon>
        <taxon>Eurotiomycetes</taxon>
        <taxon>Chaetothyriomycetidae</taxon>
        <taxon>Chaetothyriales</taxon>
        <taxon>Trichomeriaceae</taxon>
        <taxon>Knufia</taxon>
    </lineage>
</organism>
<keyword evidence="7" id="KW-0472">Membrane</keyword>
<feature type="region of interest" description="Disordered" evidence="9">
    <location>
        <begin position="256"/>
        <end position="281"/>
    </location>
</feature>
<name>A0ABR0RUE0_9EURO</name>
<feature type="coiled-coil region" evidence="8">
    <location>
        <begin position="310"/>
        <end position="337"/>
    </location>
</feature>
<keyword evidence="3 7" id="KW-0576">Peroxisome</keyword>
<evidence type="ECO:0000256" key="3">
    <source>
        <dbReference type="ARBA" id="ARBA00023140"/>
    </source>
</evidence>
<feature type="compositionally biased region" description="Basic and acidic residues" evidence="9">
    <location>
        <begin position="27"/>
        <end position="40"/>
    </location>
</feature>
<evidence type="ECO:0000256" key="5">
    <source>
        <dbReference type="ARBA" id="ARBA00029691"/>
    </source>
</evidence>
<keyword evidence="12" id="KW-1185">Reference proteome</keyword>
<feature type="compositionally biased region" description="Polar residues" evidence="9">
    <location>
        <begin position="120"/>
        <end position="135"/>
    </location>
</feature>
<accession>A0ABR0RUE0</accession>
<dbReference type="InterPro" id="IPR036388">
    <property type="entry name" value="WH-like_DNA-bd_sf"/>
</dbReference>
<comment type="similarity">
    <text evidence="1 7">Belongs to the peroxin-14 family.</text>
</comment>
<proteinExistence type="inferred from homology"/>
<sequence>MVDDTKKAKSIPAWQQAAGSTEGSAEGSKEGDATSKSDTKELIEVAREFLKDESIRDAPWEEKVQFLKDKGLSDSAVEKLLAEDLDSARELKTIHDTSEKSQNKDENNKQEQQKEPPATSGPQVVLSNTRTTGMSDSRPEMPPIITYPEFLLKPQKPPPLITVSRLVNAAYAVAGVSALTWGASKYIIEPMLQTMTEARHDLAGGAIEDLEKFNEKLEGMVSHVPYVASSAVKRAQGLEDDTESVDSDPTELFHRDIATQTTPNLSRSSSEASETRKPLDPTIAQAQRLSGLSYTLRSLVESMGYSSDKEKSLQDTVKDFQQKLDTMESSYSLLKNDYYSSTSVLSSASGDAKKGARENEAQKFKQEIRGLKVYPSSFQKYFEDWKPPNVRGLLPYFTEPPTNDYNTSTMHGLGLAFKNPVELLGHKRIFELAHLCWSEYRYNFVVRNITGRMMLEYDPEFADRGYRYHFIRDVTRDPTEINYESYVWCKLSSWSRLHNGNIETVMEAPPEEIEAAAEDAWIDLPEDRWKYVFFVLESDRCGRMVRDEKLTREDMMRRMKKQRPLL</sequence>
<evidence type="ECO:0000256" key="7">
    <source>
        <dbReference type="RuleBase" id="RU367032"/>
    </source>
</evidence>
<dbReference type="Gene3D" id="1.10.10.10">
    <property type="entry name" value="Winged helix-like DNA-binding domain superfamily/Winged helix DNA-binding domain"/>
    <property type="match status" value="1"/>
</dbReference>
<keyword evidence="7" id="KW-0653">Protein transport</keyword>
<dbReference type="EMBL" id="JAVHJV010000003">
    <property type="protein sequence ID" value="KAK5944221.1"/>
    <property type="molecule type" value="Genomic_DNA"/>
</dbReference>
<evidence type="ECO:0000256" key="1">
    <source>
        <dbReference type="ARBA" id="ARBA00005443"/>
    </source>
</evidence>
<evidence type="ECO:0000313" key="11">
    <source>
        <dbReference type="EMBL" id="KAK5944221.1"/>
    </source>
</evidence>
<keyword evidence="8" id="KW-0175">Coiled coil</keyword>
<evidence type="ECO:0000256" key="4">
    <source>
        <dbReference type="ARBA" id="ARBA00029502"/>
    </source>
</evidence>
<dbReference type="InterPro" id="IPR006785">
    <property type="entry name" value="Pex14_N"/>
</dbReference>